<name>A0ABU8UDA0_9ACTN</name>
<reference evidence="3 4" key="1">
    <citation type="submission" date="2024-03" db="EMBL/GenBank/DDBJ databases">
        <title>Novel Streptomyces species of biotechnological and ecological value are a feature of Machair soil.</title>
        <authorList>
            <person name="Prole J.R."/>
            <person name="Goodfellow M."/>
            <person name="Allenby N."/>
            <person name="Ward A.C."/>
        </authorList>
    </citation>
    <scope>NUCLEOTIDE SEQUENCE [LARGE SCALE GENOMIC DNA]</scope>
    <source>
        <strain evidence="3 4">MS1.HAVA.3</strain>
    </source>
</reference>
<feature type="compositionally biased region" description="Basic and acidic residues" evidence="1">
    <location>
        <begin position="11"/>
        <end position="35"/>
    </location>
</feature>
<protein>
    <submittedName>
        <fullName evidence="3">GDSL-type esterase/lipase family protein</fullName>
    </submittedName>
</protein>
<feature type="compositionally biased region" description="Polar residues" evidence="1">
    <location>
        <begin position="340"/>
        <end position="350"/>
    </location>
</feature>
<feature type="domain" description="SGNH hydrolase-type esterase" evidence="2">
    <location>
        <begin position="229"/>
        <end position="322"/>
    </location>
</feature>
<dbReference type="Proteomes" id="UP001382904">
    <property type="component" value="Unassembled WGS sequence"/>
</dbReference>
<dbReference type="PANTHER" id="PTHR43784">
    <property type="entry name" value="GDSL-LIKE LIPASE/ACYLHYDROLASE, PUTATIVE (AFU_ORTHOLOGUE AFUA_2G00820)-RELATED"/>
    <property type="match status" value="1"/>
</dbReference>
<dbReference type="InterPro" id="IPR053140">
    <property type="entry name" value="GDSL_Rv0518-like"/>
</dbReference>
<dbReference type="InterPro" id="IPR036514">
    <property type="entry name" value="SGNH_hydro_sf"/>
</dbReference>
<feature type="region of interest" description="Disordered" evidence="1">
    <location>
        <begin position="308"/>
        <end position="350"/>
    </location>
</feature>
<dbReference type="Gene3D" id="3.40.50.1110">
    <property type="entry name" value="SGNH hydrolase"/>
    <property type="match status" value="1"/>
</dbReference>
<dbReference type="Pfam" id="PF13472">
    <property type="entry name" value="Lipase_GDSL_2"/>
    <property type="match status" value="1"/>
</dbReference>
<evidence type="ECO:0000313" key="4">
    <source>
        <dbReference type="Proteomes" id="UP001382904"/>
    </source>
</evidence>
<feature type="compositionally biased region" description="Basic and acidic residues" evidence="1">
    <location>
        <begin position="72"/>
        <end position="83"/>
    </location>
</feature>
<dbReference type="PANTHER" id="PTHR43784:SF2">
    <property type="entry name" value="GDSL-LIKE LIPASE_ACYLHYDROLASE, PUTATIVE (AFU_ORTHOLOGUE AFUA_2G00820)-RELATED"/>
    <property type="match status" value="1"/>
</dbReference>
<proteinExistence type="predicted"/>
<dbReference type="InterPro" id="IPR013830">
    <property type="entry name" value="SGNH_hydro"/>
</dbReference>
<feature type="region of interest" description="Disordered" evidence="1">
    <location>
        <begin position="1"/>
        <end position="155"/>
    </location>
</feature>
<sequence>MRHGCHIPHRPGSEEHDCPEDRPRPPAGRRPDGRDRRRSGLRRPPRALAQRVGRVPAGPRAHPLVPQLVRGGLRERVRAPGDPRRRRGGRGARPAHQRLRQDPAAAHRSDGRQGRGGRRRADRVGPYAALQGGAVRHGPGRRAAVQRSGGAPRQGLRTAHRHLLLRASHRPGHVPQRRHVRVLQGPRGPPARPGRGRVHRRAAELLLVPPRRRRREGHPPGGSGKAVVAFGDSLTDGFGATPGADRRYPDELAKRLAAEGRSRPVLNAGIGGNKVLNDSQCFGESALDRFRRDALGRPDVGTVILLEGTNDIVMPDSPPPTTAPSPAPGSPPRRSSPATCSSSARPTPVA</sequence>
<evidence type="ECO:0000259" key="2">
    <source>
        <dbReference type="Pfam" id="PF13472"/>
    </source>
</evidence>
<feature type="compositionally biased region" description="Basic residues" evidence="1">
    <location>
        <begin position="84"/>
        <end position="98"/>
    </location>
</feature>
<keyword evidence="4" id="KW-1185">Reference proteome</keyword>
<accession>A0ABU8UDA0</accession>
<evidence type="ECO:0000256" key="1">
    <source>
        <dbReference type="SAM" id="MobiDB-lite"/>
    </source>
</evidence>
<evidence type="ECO:0000313" key="3">
    <source>
        <dbReference type="EMBL" id="MEJ8645874.1"/>
    </source>
</evidence>
<comment type="caution">
    <text evidence="3">The sequence shown here is derived from an EMBL/GenBank/DDBJ whole genome shotgun (WGS) entry which is preliminary data.</text>
</comment>
<organism evidence="3 4">
    <name type="scientific">Streptomyces caledonius</name>
    <dbReference type="NCBI Taxonomy" id="3134107"/>
    <lineage>
        <taxon>Bacteria</taxon>
        <taxon>Bacillati</taxon>
        <taxon>Actinomycetota</taxon>
        <taxon>Actinomycetes</taxon>
        <taxon>Kitasatosporales</taxon>
        <taxon>Streptomycetaceae</taxon>
        <taxon>Streptomyces</taxon>
    </lineage>
</organism>
<feature type="compositionally biased region" description="Basic and acidic residues" evidence="1">
    <location>
        <begin position="99"/>
        <end position="113"/>
    </location>
</feature>
<gene>
    <name evidence="3" type="ORF">WKI68_40945</name>
</gene>
<feature type="compositionally biased region" description="Pro residues" evidence="1">
    <location>
        <begin position="316"/>
        <end position="331"/>
    </location>
</feature>
<dbReference type="EMBL" id="JBBKAM010000004">
    <property type="protein sequence ID" value="MEJ8645874.1"/>
    <property type="molecule type" value="Genomic_DNA"/>
</dbReference>
<feature type="compositionally biased region" description="Basic residues" evidence="1">
    <location>
        <begin position="36"/>
        <end position="45"/>
    </location>
</feature>
<dbReference type="SUPFAM" id="SSF52266">
    <property type="entry name" value="SGNH hydrolase"/>
    <property type="match status" value="1"/>
</dbReference>